<keyword evidence="3 7" id="KW-0812">Transmembrane</keyword>
<keyword evidence="5 7" id="KW-1133">Transmembrane helix</keyword>
<keyword evidence="4" id="KW-0735">Signal-anchor</keyword>
<keyword evidence="6 7" id="KW-0472">Membrane</keyword>
<keyword evidence="9" id="KW-1185">Reference proteome</keyword>
<name>A0A1J1IAZ5_9DIPT</name>
<dbReference type="STRING" id="568069.A0A1J1IAZ5"/>
<dbReference type="AlphaFoldDB" id="A0A1J1IAZ5"/>
<dbReference type="GO" id="GO:0030007">
    <property type="term" value="P:intracellular potassium ion homeostasis"/>
    <property type="evidence" value="ECO:0007669"/>
    <property type="project" value="TreeGrafter"/>
</dbReference>
<feature type="transmembrane region" description="Helical" evidence="7">
    <location>
        <begin position="270"/>
        <end position="294"/>
    </location>
</feature>
<reference evidence="8 9" key="1">
    <citation type="submission" date="2015-04" db="EMBL/GenBank/DDBJ databases">
        <authorList>
            <person name="Syromyatnikov M.Y."/>
            <person name="Popov V.N."/>
        </authorList>
    </citation>
    <scope>NUCLEOTIDE SEQUENCE [LARGE SCALE GENOMIC DNA]</scope>
</reference>
<sequence length="726" mass="83688">MKFESKSAAYPYLYEAKDDSGKCLGRTPLGWLQLTVFYIIFYSCLSAFWGTALWLFYKTVDPVVPNYVLDDSLIGTNPGMGFRPAPPKGNSDTAMVWYQINDEDSQQYWIDDLDKFLSPYLRNDSVPTVNCPSERPTPGRPCEFDVESLRMGPCKSEFGYGYPDGKPCVFMKLNKIFDWKPQVYSNATRPKDPKMPKELQTLALRTNPQDALIWMSCEGESPADRENIGKIDYYPKGQQGFPTYYYPYKNAKNYLQPLVAVHFREPTMSIIILLAIIVLTIVLIVLIIIAIYPFENDIYLRPLPLNTNKFSTPSIKINDENDTNIKYLIEDMEKFLGPYSYAAGEKNRVECGFDKPLPHPGKFCIVDISAGSLRECSKENGFGYSNLQPCVFLYLNQDHDWKPEYYDNTQKLPDEMPNFLQNIINSLNETDPRNDMVWVSCDSDRDDIGNINYFPNPGFPGYFYYYSNEGNETPPFVAIQFENLTTKIFGFYIIFYSCLALFCFIYYTLFSKTLNNHLPKYILQESLIGTNPGLGFRPTPVYEGTNVENSLIWLQSGDPESVQNWTKLVDDFLKPYDSYDFKTCGKDYNYGYSTAQPCVFLKLNKIYGWMPNIYNKGEVLPESMPQGLKDNINSEDKNLIWVSCEAENPADFEHIGRISYYPDQGFPASFYPYKNQKNYLQPIIAVQFKSPKKNVLIYVECKAWDPKITYDRADRKGSVHFEILID</sequence>
<feature type="transmembrane region" description="Helical" evidence="7">
    <location>
        <begin position="489"/>
        <end position="510"/>
    </location>
</feature>
<dbReference type="GO" id="GO:0005890">
    <property type="term" value="C:sodium:potassium-exchanging ATPase complex"/>
    <property type="evidence" value="ECO:0007669"/>
    <property type="project" value="InterPro"/>
</dbReference>
<dbReference type="PANTHER" id="PTHR11523:SF28">
    <property type="entry name" value="NA_K-ATPASE BETA SUBUNIT ISOFORM 4-RELATED"/>
    <property type="match status" value="1"/>
</dbReference>
<evidence type="ECO:0000256" key="3">
    <source>
        <dbReference type="ARBA" id="ARBA00022692"/>
    </source>
</evidence>
<accession>A0A1J1IAZ5</accession>
<gene>
    <name evidence="8" type="primary">similar to Sodium</name>
    <name evidence="8" type="ORF">CLUMA_CG010347</name>
</gene>
<dbReference type="GO" id="GO:0036376">
    <property type="term" value="P:sodium ion export across plasma membrane"/>
    <property type="evidence" value="ECO:0007669"/>
    <property type="project" value="TreeGrafter"/>
</dbReference>
<feature type="transmembrane region" description="Helical" evidence="7">
    <location>
        <begin position="36"/>
        <end position="57"/>
    </location>
</feature>
<dbReference type="PANTHER" id="PTHR11523">
    <property type="entry name" value="SODIUM/POTASSIUM-DEPENDENT ATPASE BETA SUBUNIT"/>
    <property type="match status" value="1"/>
</dbReference>
<dbReference type="OrthoDB" id="5912413at2759"/>
<evidence type="ECO:0000313" key="9">
    <source>
        <dbReference type="Proteomes" id="UP000183832"/>
    </source>
</evidence>
<dbReference type="InterPro" id="IPR000402">
    <property type="entry name" value="Na/K_ATPase_sub_beta"/>
</dbReference>
<comment type="similarity">
    <text evidence="2">Belongs to the X(+)/potassium ATPases subunit beta family.</text>
</comment>
<evidence type="ECO:0000256" key="4">
    <source>
        <dbReference type="ARBA" id="ARBA00022968"/>
    </source>
</evidence>
<dbReference type="Proteomes" id="UP000183832">
    <property type="component" value="Unassembled WGS sequence"/>
</dbReference>
<evidence type="ECO:0000256" key="1">
    <source>
        <dbReference type="ARBA" id="ARBA00004606"/>
    </source>
</evidence>
<proteinExistence type="inferred from homology"/>
<evidence type="ECO:0000256" key="6">
    <source>
        <dbReference type="ARBA" id="ARBA00023136"/>
    </source>
</evidence>
<evidence type="ECO:0000256" key="5">
    <source>
        <dbReference type="ARBA" id="ARBA00022989"/>
    </source>
</evidence>
<evidence type="ECO:0000256" key="7">
    <source>
        <dbReference type="SAM" id="Phobius"/>
    </source>
</evidence>
<organism evidence="8 9">
    <name type="scientific">Clunio marinus</name>
    <dbReference type="NCBI Taxonomy" id="568069"/>
    <lineage>
        <taxon>Eukaryota</taxon>
        <taxon>Metazoa</taxon>
        <taxon>Ecdysozoa</taxon>
        <taxon>Arthropoda</taxon>
        <taxon>Hexapoda</taxon>
        <taxon>Insecta</taxon>
        <taxon>Pterygota</taxon>
        <taxon>Neoptera</taxon>
        <taxon>Endopterygota</taxon>
        <taxon>Diptera</taxon>
        <taxon>Nematocera</taxon>
        <taxon>Chironomoidea</taxon>
        <taxon>Chironomidae</taxon>
        <taxon>Clunio</taxon>
    </lineage>
</organism>
<dbReference type="InterPro" id="IPR038702">
    <property type="entry name" value="Na/K_ATPase_sub_beta_sf"/>
</dbReference>
<dbReference type="Pfam" id="PF00287">
    <property type="entry name" value="Na_K-ATPase"/>
    <property type="match status" value="4"/>
</dbReference>
<comment type="subcellular location">
    <subcellularLocation>
        <location evidence="1">Membrane</location>
        <topology evidence="1">Single-pass type II membrane protein</topology>
    </subcellularLocation>
</comment>
<dbReference type="GO" id="GO:0001671">
    <property type="term" value="F:ATPase activator activity"/>
    <property type="evidence" value="ECO:0007669"/>
    <property type="project" value="TreeGrafter"/>
</dbReference>
<dbReference type="EMBL" id="CVRI01000045">
    <property type="protein sequence ID" value="CRK96906.1"/>
    <property type="molecule type" value="Genomic_DNA"/>
</dbReference>
<evidence type="ECO:0000313" key="8">
    <source>
        <dbReference type="EMBL" id="CRK96906.1"/>
    </source>
</evidence>
<dbReference type="Gene3D" id="2.60.40.1660">
    <property type="entry name" value="Na, k-atpase alpha subunit"/>
    <property type="match status" value="3"/>
</dbReference>
<protein>
    <submittedName>
        <fullName evidence="8">CLUMA_CG010347, isoform A</fullName>
    </submittedName>
</protein>
<dbReference type="GO" id="GO:1990573">
    <property type="term" value="P:potassium ion import across plasma membrane"/>
    <property type="evidence" value="ECO:0007669"/>
    <property type="project" value="TreeGrafter"/>
</dbReference>
<dbReference type="GO" id="GO:0006883">
    <property type="term" value="P:intracellular sodium ion homeostasis"/>
    <property type="evidence" value="ECO:0007669"/>
    <property type="project" value="TreeGrafter"/>
</dbReference>
<evidence type="ECO:0000256" key="2">
    <source>
        <dbReference type="ARBA" id="ARBA00005876"/>
    </source>
</evidence>